<evidence type="ECO:0000313" key="2">
    <source>
        <dbReference type="Proteomes" id="UP001497535"/>
    </source>
</evidence>
<gene>
    <name evidence="1" type="ORF">MENTE1834_LOCUS25161</name>
</gene>
<name>A0ACB0ZGI4_MELEN</name>
<comment type="caution">
    <text evidence="1">The sequence shown here is derived from an EMBL/GenBank/DDBJ whole genome shotgun (WGS) entry which is preliminary data.</text>
</comment>
<dbReference type="EMBL" id="CAVMJV010000035">
    <property type="protein sequence ID" value="CAK5078120.1"/>
    <property type="molecule type" value="Genomic_DNA"/>
</dbReference>
<keyword evidence="2" id="KW-1185">Reference proteome</keyword>
<dbReference type="Proteomes" id="UP001497535">
    <property type="component" value="Unassembled WGS sequence"/>
</dbReference>
<sequence length="49" mass="5394">MFDSIFSCASSAFLHILSSASECFLIKLMISVQLALPTKPKSRLNVFSN</sequence>
<protein>
    <submittedName>
        <fullName evidence="1">Uncharacterized protein</fullName>
    </submittedName>
</protein>
<accession>A0ACB0ZGI4</accession>
<evidence type="ECO:0000313" key="1">
    <source>
        <dbReference type="EMBL" id="CAK5078120.1"/>
    </source>
</evidence>
<reference evidence="1" key="1">
    <citation type="submission" date="2023-11" db="EMBL/GenBank/DDBJ databases">
        <authorList>
            <person name="Poullet M."/>
        </authorList>
    </citation>
    <scope>NUCLEOTIDE SEQUENCE</scope>
    <source>
        <strain evidence="1">E1834</strain>
    </source>
</reference>
<organism evidence="1 2">
    <name type="scientific">Meloidogyne enterolobii</name>
    <name type="common">Root-knot nematode worm</name>
    <name type="synonym">Meloidogyne mayaguensis</name>
    <dbReference type="NCBI Taxonomy" id="390850"/>
    <lineage>
        <taxon>Eukaryota</taxon>
        <taxon>Metazoa</taxon>
        <taxon>Ecdysozoa</taxon>
        <taxon>Nematoda</taxon>
        <taxon>Chromadorea</taxon>
        <taxon>Rhabditida</taxon>
        <taxon>Tylenchina</taxon>
        <taxon>Tylenchomorpha</taxon>
        <taxon>Tylenchoidea</taxon>
        <taxon>Meloidogynidae</taxon>
        <taxon>Meloidogyninae</taxon>
        <taxon>Meloidogyne</taxon>
    </lineage>
</organism>
<proteinExistence type="predicted"/>